<comment type="pathway">
    <text evidence="3">Protein modification; protein ubiquitination.</text>
</comment>
<dbReference type="InterPro" id="IPR001841">
    <property type="entry name" value="Znf_RING"/>
</dbReference>
<evidence type="ECO:0000256" key="1">
    <source>
        <dbReference type="ARBA" id="ARBA00000900"/>
    </source>
</evidence>
<evidence type="ECO:0000256" key="9">
    <source>
        <dbReference type="ARBA" id="ARBA00022786"/>
    </source>
</evidence>
<dbReference type="PANTHER" id="PTHR46913:SF1">
    <property type="entry name" value="RING-H2 FINGER PROTEIN ATL16"/>
    <property type="match status" value="1"/>
</dbReference>
<evidence type="ECO:0000256" key="11">
    <source>
        <dbReference type="ARBA" id="ARBA00022989"/>
    </source>
</evidence>
<keyword evidence="5" id="KW-0808">Transferase</keyword>
<dbReference type="GO" id="GO:0016020">
    <property type="term" value="C:membrane"/>
    <property type="evidence" value="ECO:0007669"/>
    <property type="project" value="UniProtKB-SubCell"/>
</dbReference>
<dbReference type="AlphaFoldDB" id="A0A9Q0GVQ8"/>
<dbReference type="OrthoDB" id="8062037at2759"/>
<evidence type="ECO:0000256" key="8">
    <source>
        <dbReference type="ARBA" id="ARBA00022771"/>
    </source>
</evidence>
<evidence type="ECO:0000256" key="3">
    <source>
        <dbReference type="ARBA" id="ARBA00004906"/>
    </source>
</evidence>
<keyword evidence="9" id="KW-0833">Ubl conjugation pathway</keyword>
<keyword evidence="11 16" id="KW-1133">Transmembrane helix</keyword>
<dbReference type="InterPro" id="IPR044600">
    <property type="entry name" value="ATL1/ATL16-like"/>
</dbReference>
<dbReference type="SMART" id="SM00184">
    <property type="entry name" value="RING"/>
    <property type="match status" value="1"/>
</dbReference>
<gene>
    <name evidence="18" type="ORF">NE237_029416</name>
</gene>
<organism evidence="18 19">
    <name type="scientific">Protea cynaroides</name>
    <dbReference type="NCBI Taxonomy" id="273540"/>
    <lineage>
        <taxon>Eukaryota</taxon>
        <taxon>Viridiplantae</taxon>
        <taxon>Streptophyta</taxon>
        <taxon>Embryophyta</taxon>
        <taxon>Tracheophyta</taxon>
        <taxon>Spermatophyta</taxon>
        <taxon>Magnoliopsida</taxon>
        <taxon>Proteales</taxon>
        <taxon>Proteaceae</taxon>
        <taxon>Protea</taxon>
    </lineage>
</organism>
<evidence type="ECO:0000313" key="19">
    <source>
        <dbReference type="Proteomes" id="UP001141806"/>
    </source>
</evidence>
<dbReference type="FunFam" id="3.30.40.10:FF:000475">
    <property type="entry name" value="RING-H2 finger protein ATL3"/>
    <property type="match status" value="1"/>
</dbReference>
<keyword evidence="7" id="KW-0479">Metal-binding</keyword>
<evidence type="ECO:0000256" key="4">
    <source>
        <dbReference type="ARBA" id="ARBA00012483"/>
    </source>
</evidence>
<dbReference type="GO" id="GO:0008270">
    <property type="term" value="F:zinc ion binding"/>
    <property type="evidence" value="ECO:0007669"/>
    <property type="project" value="UniProtKB-KW"/>
</dbReference>
<keyword evidence="10" id="KW-0862">Zinc</keyword>
<feature type="region of interest" description="Disordered" evidence="15">
    <location>
        <begin position="194"/>
        <end position="244"/>
    </location>
</feature>
<feature type="compositionally biased region" description="Low complexity" evidence="15">
    <location>
        <begin position="195"/>
        <end position="210"/>
    </location>
</feature>
<dbReference type="CDD" id="cd16461">
    <property type="entry name" value="RING-H2_EL5-like"/>
    <property type="match status" value="1"/>
</dbReference>
<comment type="caution">
    <text evidence="18">The sequence shown here is derived from an EMBL/GenBank/DDBJ whole genome shotgun (WGS) entry which is preliminary data.</text>
</comment>
<evidence type="ECO:0000259" key="17">
    <source>
        <dbReference type="PROSITE" id="PS50089"/>
    </source>
</evidence>
<evidence type="ECO:0000256" key="2">
    <source>
        <dbReference type="ARBA" id="ARBA00004167"/>
    </source>
</evidence>
<keyword evidence="12 16" id="KW-0472">Membrane</keyword>
<evidence type="ECO:0000256" key="7">
    <source>
        <dbReference type="ARBA" id="ARBA00022723"/>
    </source>
</evidence>
<dbReference type="SUPFAM" id="SSF57850">
    <property type="entry name" value="RING/U-box"/>
    <property type="match status" value="1"/>
</dbReference>
<sequence>MEEVSSITISVEIMIALIVVLFIVLVFVFFLHLFRARRVDFGTNQRRFVFAPSPRASDNTTNARLRRGLGLEQSVIRSLPILVFHRNEFVEGQECAVCLCELSDGEKVRLLPKCNHRFHVDCIDLWFHSHSTCPLCRSPVKPKSSYPISALPRENIRISTPVTDDSSTTAESLSVPSNILFCVNTGGSYMEDGTSSIYSSSSSSLPPESSRQGREKLVIEIPERLSEGFSSMSPTTEEFRSPMSTRLRSLKRLLSGKSSTVDIEQGEG</sequence>
<dbReference type="GO" id="GO:0016567">
    <property type="term" value="P:protein ubiquitination"/>
    <property type="evidence" value="ECO:0007669"/>
    <property type="project" value="InterPro"/>
</dbReference>
<comment type="catalytic activity">
    <reaction evidence="1">
        <text>S-ubiquitinyl-[E2 ubiquitin-conjugating enzyme]-L-cysteine + [acceptor protein]-L-lysine = [E2 ubiquitin-conjugating enzyme]-L-cysteine + N(6)-ubiquitinyl-[acceptor protein]-L-lysine.</text>
        <dbReference type="EC" id="2.3.2.27"/>
    </reaction>
</comment>
<comment type="similarity">
    <text evidence="13">Belongs to the RING-type zinc finger family. ATL subfamily.</text>
</comment>
<dbReference type="PROSITE" id="PS50089">
    <property type="entry name" value="ZF_RING_2"/>
    <property type="match status" value="1"/>
</dbReference>
<comment type="subcellular location">
    <subcellularLocation>
        <location evidence="2">Membrane</location>
        <topology evidence="2">Single-pass membrane protein</topology>
    </subcellularLocation>
</comment>
<evidence type="ECO:0000256" key="5">
    <source>
        <dbReference type="ARBA" id="ARBA00022679"/>
    </source>
</evidence>
<dbReference type="InterPro" id="IPR013083">
    <property type="entry name" value="Znf_RING/FYVE/PHD"/>
</dbReference>
<evidence type="ECO:0000256" key="12">
    <source>
        <dbReference type="ARBA" id="ARBA00023136"/>
    </source>
</evidence>
<reference evidence="18" key="1">
    <citation type="journal article" date="2023" name="Plant J.">
        <title>The genome of the king protea, Protea cynaroides.</title>
        <authorList>
            <person name="Chang J."/>
            <person name="Duong T.A."/>
            <person name="Schoeman C."/>
            <person name="Ma X."/>
            <person name="Roodt D."/>
            <person name="Barker N."/>
            <person name="Li Z."/>
            <person name="Van de Peer Y."/>
            <person name="Mizrachi E."/>
        </authorList>
    </citation>
    <scope>NUCLEOTIDE SEQUENCE</scope>
    <source>
        <tissue evidence="18">Young leaves</tissue>
    </source>
</reference>
<keyword evidence="6 16" id="KW-0812">Transmembrane</keyword>
<dbReference type="EC" id="2.3.2.27" evidence="4"/>
<evidence type="ECO:0000256" key="14">
    <source>
        <dbReference type="PROSITE-ProRule" id="PRU00175"/>
    </source>
</evidence>
<evidence type="ECO:0000256" key="13">
    <source>
        <dbReference type="ARBA" id="ARBA00024209"/>
    </source>
</evidence>
<dbReference type="Proteomes" id="UP001141806">
    <property type="component" value="Unassembled WGS sequence"/>
</dbReference>
<dbReference type="Pfam" id="PF13639">
    <property type="entry name" value="zf-RING_2"/>
    <property type="match status" value="1"/>
</dbReference>
<name>A0A9Q0GVQ8_9MAGN</name>
<proteinExistence type="inferred from homology"/>
<dbReference type="PANTHER" id="PTHR46913">
    <property type="entry name" value="RING-H2 FINGER PROTEIN ATL16"/>
    <property type="match status" value="1"/>
</dbReference>
<protein>
    <recommendedName>
        <fullName evidence="4">RING-type E3 ubiquitin transferase</fullName>
        <ecNumber evidence="4">2.3.2.27</ecNumber>
    </recommendedName>
</protein>
<evidence type="ECO:0000256" key="16">
    <source>
        <dbReference type="SAM" id="Phobius"/>
    </source>
</evidence>
<accession>A0A9Q0GVQ8</accession>
<evidence type="ECO:0000256" key="10">
    <source>
        <dbReference type="ARBA" id="ARBA00022833"/>
    </source>
</evidence>
<keyword evidence="8 14" id="KW-0863">Zinc-finger</keyword>
<feature type="domain" description="RING-type" evidence="17">
    <location>
        <begin position="95"/>
        <end position="137"/>
    </location>
</feature>
<feature type="transmembrane region" description="Helical" evidence="16">
    <location>
        <begin position="13"/>
        <end position="34"/>
    </location>
</feature>
<dbReference type="EMBL" id="JAMYWD010000012">
    <property type="protein sequence ID" value="KAJ4952584.1"/>
    <property type="molecule type" value="Genomic_DNA"/>
</dbReference>
<feature type="compositionally biased region" description="Basic and acidic residues" evidence="15">
    <location>
        <begin position="211"/>
        <end position="226"/>
    </location>
</feature>
<dbReference type="GO" id="GO:0061630">
    <property type="term" value="F:ubiquitin protein ligase activity"/>
    <property type="evidence" value="ECO:0007669"/>
    <property type="project" value="UniProtKB-EC"/>
</dbReference>
<dbReference type="Gene3D" id="3.30.40.10">
    <property type="entry name" value="Zinc/RING finger domain, C3HC4 (zinc finger)"/>
    <property type="match status" value="1"/>
</dbReference>
<keyword evidence="19" id="KW-1185">Reference proteome</keyword>
<evidence type="ECO:0000256" key="6">
    <source>
        <dbReference type="ARBA" id="ARBA00022692"/>
    </source>
</evidence>
<evidence type="ECO:0000313" key="18">
    <source>
        <dbReference type="EMBL" id="KAJ4952584.1"/>
    </source>
</evidence>
<evidence type="ECO:0000256" key="15">
    <source>
        <dbReference type="SAM" id="MobiDB-lite"/>
    </source>
</evidence>